<protein>
    <submittedName>
        <fullName evidence="2">Uncharacterized protein</fullName>
    </submittedName>
</protein>
<dbReference type="GeneID" id="54297107"/>
<evidence type="ECO:0000313" key="2">
    <source>
        <dbReference type="EMBL" id="KAF2147594.1"/>
    </source>
</evidence>
<keyword evidence="3" id="KW-1185">Reference proteome</keyword>
<reference evidence="2" key="1">
    <citation type="journal article" date="2020" name="Stud. Mycol.">
        <title>101 Dothideomycetes genomes: a test case for predicting lifestyles and emergence of pathogens.</title>
        <authorList>
            <person name="Haridas S."/>
            <person name="Albert R."/>
            <person name="Binder M."/>
            <person name="Bloem J."/>
            <person name="Labutti K."/>
            <person name="Salamov A."/>
            <person name="Andreopoulos B."/>
            <person name="Baker S."/>
            <person name="Barry K."/>
            <person name="Bills G."/>
            <person name="Bluhm B."/>
            <person name="Cannon C."/>
            <person name="Castanera R."/>
            <person name="Culley D."/>
            <person name="Daum C."/>
            <person name="Ezra D."/>
            <person name="Gonzalez J."/>
            <person name="Henrissat B."/>
            <person name="Kuo A."/>
            <person name="Liang C."/>
            <person name="Lipzen A."/>
            <person name="Lutzoni F."/>
            <person name="Magnuson J."/>
            <person name="Mondo S."/>
            <person name="Nolan M."/>
            <person name="Ohm R."/>
            <person name="Pangilinan J."/>
            <person name="Park H.-J."/>
            <person name="Ramirez L."/>
            <person name="Alfaro M."/>
            <person name="Sun H."/>
            <person name="Tritt A."/>
            <person name="Yoshinaga Y."/>
            <person name="Zwiers L.-H."/>
            <person name="Turgeon B."/>
            <person name="Goodwin S."/>
            <person name="Spatafora J."/>
            <person name="Crous P."/>
            <person name="Grigoriev I."/>
        </authorList>
    </citation>
    <scope>NUCLEOTIDE SEQUENCE</scope>
    <source>
        <strain evidence="2">CBS 121167</strain>
    </source>
</reference>
<evidence type="ECO:0000256" key="1">
    <source>
        <dbReference type="SAM" id="MobiDB-lite"/>
    </source>
</evidence>
<organism evidence="2 3">
    <name type="scientific">Aplosporella prunicola CBS 121167</name>
    <dbReference type="NCBI Taxonomy" id="1176127"/>
    <lineage>
        <taxon>Eukaryota</taxon>
        <taxon>Fungi</taxon>
        <taxon>Dikarya</taxon>
        <taxon>Ascomycota</taxon>
        <taxon>Pezizomycotina</taxon>
        <taxon>Dothideomycetes</taxon>
        <taxon>Dothideomycetes incertae sedis</taxon>
        <taxon>Botryosphaeriales</taxon>
        <taxon>Aplosporellaceae</taxon>
        <taxon>Aplosporella</taxon>
    </lineage>
</organism>
<dbReference type="OrthoDB" id="3942525at2759"/>
<evidence type="ECO:0000313" key="3">
    <source>
        <dbReference type="Proteomes" id="UP000799438"/>
    </source>
</evidence>
<feature type="compositionally biased region" description="Low complexity" evidence="1">
    <location>
        <begin position="365"/>
        <end position="375"/>
    </location>
</feature>
<dbReference type="RefSeq" id="XP_033403302.1">
    <property type="nucleotide sequence ID" value="XM_033539611.1"/>
</dbReference>
<proteinExistence type="predicted"/>
<dbReference type="EMBL" id="ML995474">
    <property type="protein sequence ID" value="KAF2147594.1"/>
    <property type="molecule type" value="Genomic_DNA"/>
</dbReference>
<accession>A0A6A6BXK8</accession>
<dbReference type="Proteomes" id="UP000799438">
    <property type="component" value="Unassembled WGS sequence"/>
</dbReference>
<feature type="region of interest" description="Disordered" evidence="1">
    <location>
        <begin position="365"/>
        <end position="429"/>
    </location>
</feature>
<dbReference type="AlphaFoldDB" id="A0A6A6BXK8"/>
<feature type="region of interest" description="Disordered" evidence="1">
    <location>
        <begin position="275"/>
        <end position="307"/>
    </location>
</feature>
<feature type="compositionally biased region" description="Acidic residues" evidence="1">
    <location>
        <begin position="401"/>
        <end position="411"/>
    </location>
</feature>
<gene>
    <name evidence="2" type="ORF">K452DRAFT_282590</name>
</gene>
<sequence>MTPKNNETDRITERVIAEWDDVKAGKPRFLGNTKDTSFQMTMRLDTHSKPELLLWFHIVVRVKHHWHSHNPRSKTLFFVIQADMFDFALEQGCFMTQPVTDLRLLPPTICALSEANLGPLDAIYRLRFKLKTCGNVLMPRTDTPFFPASDKARDLLQGLQSLSQAKDFCIYIPLKDKNFLSMDKKEVPCDLAAKQLCELVATKQMVTHKIDFESAYKDGAQWNVWKNFDLKTACQKPKAKKKVVEAEEAGPSTAFSVAVQQEHQTASEEVVEPFAALPPGYDEATSTNNPDRTRPDGQSAAAPGAQNARRAWMQLGLDLDGEETEAEEATEVPAPTVETRQHEDAVPAVAATTVPVVHAAHATVSAAAPATSPAARSAETSPGATAGEDRQNKRKPRNSPSEEDVEPSDVGEETRAPRRRARKQVRFHDTAEQLPHWMRAHQRSQPTASHVARSALRPLTPGSTPAMLRKELAKFIVWLMDVNVELEEVYEDVLWTLGKAAGAGDEKEFQRIRARCKADVFCRYKRKEA</sequence>
<feature type="compositionally biased region" description="Low complexity" evidence="1">
    <location>
        <begin position="297"/>
        <end position="307"/>
    </location>
</feature>
<feature type="compositionally biased region" description="Acidic residues" evidence="1">
    <location>
        <begin position="321"/>
        <end position="330"/>
    </location>
</feature>
<name>A0A6A6BXK8_9PEZI</name>
<feature type="region of interest" description="Disordered" evidence="1">
    <location>
        <begin position="321"/>
        <end position="341"/>
    </location>
</feature>